<protein>
    <recommendedName>
        <fullName evidence="3">Apea-like HEPN domain-containing protein</fullName>
    </recommendedName>
</protein>
<dbReference type="AlphaFoldDB" id="D8KC09"/>
<dbReference type="RefSeq" id="WP_013221743.1">
    <property type="nucleotide sequence ID" value="NC_014315.1"/>
</dbReference>
<evidence type="ECO:0000313" key="2">
    <source>
        <dbReference type="Proteomes" id="UP000000393"/>
    </source>
</evidence>
<organism evidence="1 2">
    <name type="scientific">Nitrosococcus watsoni (strain C-113)</name>
    <dbReference type="NCBI Taxonomy" id="105559"/>
    <lineage>
        <taxon>Bacteria</taxon>
        <taxon>Pseudomonadati</taxon>
        <taxon>Pseudomonadota</taxon>
        <taxon>Gammaproteobacteria</taxon>
        <taxon>Chromatiales</taxon>
        <taxon>Chromatiaceae</taxon>
        <taxon>Nitrosococcus</taxon>
    </lineage>
</organism>
<reference evidence="1 2" key="1">
    <citation type="submission" date="2010-06" db="EMBL/GenBank/DDBJ databases">
        <title>Complete sequence of chromosome of Nitrosococcus watsoni C-113.</title>
        <authorList>
            <consortium name="US DOE Joint Genome Institute"/>
            <person name="Lucas S."/>
            <person name="Copeland A."/>
            <person name="Lapidus A."/>
            <person name="Cheng J.-F."/>
            <person name="Bruce D."/>
            <person name="Goodwin L."/>
            <person name="Pitluck S."/>
            <person name="Malfatti S.A."/>
            <person name="Chain P.S.G."/>
            <person name="Land M."/>
            <person name="Hauser L."/>
            <person name="Kyrpides N."/>
            <person name="Ivanova N."/>
            <person name="Cambell M.A."/>
            <person name="Heidelberg J.F."/>
            <person name="Klotz M.G."/>
            <person name="Woyke T."/>
        </authorList>
    </citation>
    <scope>NUCLEOTIDE SEQUENCE [LARGE SCALE GENOMIC DNA]</scope>
    <source>
        <strain evidence="1 2">C-113</strain>
    </source>
</reference>
<gene>
    <name evidence="1" type="ordered locus">Nwat_2943</name>
</gene>
<evidence type="ECO:0000313" key="1">
    <source>
        <dbReference type="EMBL" id="ADJ29680.1"/>
    </source>
</evidence>
<dbReference type="EMBL" id="CP002086">
    <property type="protein sequence ID" value="ADJ29680.1"/>
    <property type="molecule type" value="Genomic_DNA"/>
</dbReference>
<dbReference type="KEGG" id="nwa:Nwat_2943"/>
<dbReference type="Proteomes" id="UP000000393">
    <property type="component" value="Chromosome"/>
</dbReference>
<accession>D8KC09</accession>
<evidence type="ECO:0008006" key="3">
    <source>
        <dbReference type="Google" id="ProtNLM"/>
    </source>
</evidence>
<name>D8KC09_NITWC</name>
<proteinExistence type="predicted"/>
<dbReference type="HOGENOM" id="CLU_634358_0_0_6"/>
<keyword evidence="2" id="KW-1185">Reference proteome</keyword>
<dbReference type="STRING" id="105559.Nwat_2943"/>
<sequence length="432" mass="48134">MWNWNDIEAMNPAEPGQRSSFLSHLIEIGAASEDLLCRWAEYLEHYGSTAVACFCQLPFPINVDSSPFKVRGWREGVVVDFHCEPVTFEIDLSGKFLARHKHGETFKGRTTIAQSVGTQVIAVISLWNVRAKLYDEYIRRLTPKGLNDGVIGKSLGWMRLPSGSLPPNAREYTPLSAAAFQGEVARRLSTEVSHSLQNFVSAYSIGNLEEIPRHEELYGYFIMIAPGRVACGSVPLPVQAGFIASESQFPQSKVNRRRVQSLLEASYNKGDQVLTQLMAMKKLLAQKEPELALVGLVTAIEWFLNERFPGVGHINQSGRKTSASIYRLIKSGSLAFLSEEERKQLIKISQLRNEIVHGSPPGRTAAHSESRRLETGYVTEALPCTARQTSILEQLVKVRKALNKALQPTPKMLRFFAPVTSSVRQIYGPHGN</sequence>